<gene>
    <name evidence="9" type="ORF">HRI96_01395</name>
</gene>
<evidence type="ECO:0000256" key="5">
    <source>
        <dbReference type="ARBA" id="ARBA00023136"/>
    </source>
</evidence>
<evidence type="ECO:0000256" key="2">
    <source>
        <dbReference type="ARBA" id="ARBA00008520"/>
    </source>
</evidence>
<reference evidence="9" key="2">
    <citation type="journal article" date="2021" name="Microbiol. Resour. Announc.">
        <title>Complete Genome Sequences of Three Human Oral Treponema parvum Isolates.</title>
        <authorList>
            <person name="Zeng H."/>
            <person name="Watt R.M."/>
        </authorList>
    </citation>
    <scope>NUCLEOTIDE SEQUENCE</scope>
    <source>
        <strain evidence="9">ATCC 700773</strain>
    </source>
</reference>
<dbReference type="Gene3D" id="3.40.190.10">
    <property type="entry name" value="Periplasmic binding protein-like II"/>
    <property type="match status" value="2"/>
</dbReference>
<evidence type="ECO:0000256" key="6">
    <source>
        <dbReference type="ARBA" id="ARBA00023139"/>
    </source>
</evidence>
<dbReference type="InterPro" id="IPR050490">
    <property type="entry name" value="Bact_solute-bd_prot1"/>
</dbReference>
<evidence type="ECO:0000256" key="7">
    <source>
        <dbReference type="ARBA" id="ARBA00023288"/>
    </source>
</evidence>
<comment type="subcellular location">
    <subcellularLocation>
        <location evidence="1">Periplasm</location>
    </subcellularLocation>
</comment>
<reference evidence="9" key="1">
    <citation type="submission" date="2020-05" db="EMBL/GenBank/DDBJ databases">
        <authorList>
            <person name="Zeng H."/>
            <person name="Chan Y.K."/>
            <person name="Watt R.M."/>
        </authorList>
    </citation>
    <scope>NUCLEOTIDE SEQUENCE</scope>
    <source>
        <strain evidence="9">ATCC 700773</strain>
    </source>
</reference>
<keyword evidence="5" id="KW-0472">Membrane</keyword>
<organism evidence="9 10">
    <name type="scientific">Treponema parvum</name>
    <dbReference type="NCBI Taxonomy" id="138851"/>
    <lineage>
        <taxon>Bacteria</taxon>
        <taxon>Pseudomonadati</taxon>
        <taxon>Spirochaetota</taxon>
        <taxon>Spirochaetia</taxon>
        <taxon>Spirochaetales</taxon>
        <taxon>Treponemataceae</taxon>
        <taxon>Treponema</taxon>
    </lineage>
</organism>
<dbReference type="InterPro" id="IPR006059">
    <property type="entry name" value="SBP"/>
</dbReference>
<dbReference type="EMBL" id="CP054257">
    <property type="protein sequence ID" value="QTQ10967.1"/>
    <property type="molecule type" value="Genomic_DNA"/>
</dbReference>
<dbReference type="SUPFAM" id="SSF53850">
    <property type="entry name" value="Periplasmic binding protein-like II"/>
    <property type="match status" value="1"/>
</dbReference>
<dbReference type="PANTHER" id="PTHR43649:SF33">
    <property type="entry name" value="POLYGALACTURONAN_RHAMNOGALACTURONAN-BINDING PROTEIN YTCQ"/>
    <property type="match status" value="1"/>
</dbReference>
<evidence type="ECO:0000256" key="4">
    <source>
        <dbReference type="ARBA" id="ARBA00022729"/>
    </source>
</evidence>
<sequence>MKLTRFSAAVMAIAMSAALFANGANEKQSGGPVTINLWYGAAISEAGPPPAGWEVQKIIKEKFDIDLVLTALPSSDNDQDQKINAASAANELPDLFMVSRPVWLRLVDQGLVAPVDDMYEKMPNRKTHYGKDSIMYTTIDGKSYGLASPGAIIRNEGLVIRKDWLDRLGLKAPTNLDEMMKVMEAFTFNDPDGNGKNDTYGYGAFLQNTQDMEGLGRRLEPIMGAFGLCGTWDMSAKNPGLKIFRPEYFEALSYVKQMCDKKVIDPNWLSYKKDDFRAAWKQGRFGMMREQNGALAAKHNYAPFDKNFPNGEWMIIDPPKGPNGLQAVGNYSNIYRIYAVSESAAAAGKKDAIAKLLNWMSDEGPDGGYYMIGWGKEGVNFIKDSNGIPTTKGIPDPTKAWSNPEIVNITQLRNMVFYNGAVEIKARYPAYTTDVSKKIMDPGAILINMQSRPWENSNGISMMPPPNADVKRFLEQGVLEFLTGKRQLTRANWDAWVKNFKDIGGQAWNDAGVAEGKKKNIFH</sequence>
<dbReference type="Proteomes" id="UP000671995">
    <property type="component" value="Chromosome"/>
</dbReference>
<feature type="chain" id="PRO_5038145091" evidence="8">
    <location>
        <begin position="22"/>
        <end position="523"/>
    </location>
</feature>
<keyword evidence="3" id="KW-1003">Cell membrane</keyword>
<dbReference type="RefSeq" id="WP_210117760.1">
    <property type="nucleotide sequence ID" value="NZ_CP054257.1"/>
</dbReference>
<evidence type="ECO:0000313" key="10">
    <source>
        <dbReference type="Proteomes" id="UP000671995"/>
    </source>
</evidence>
<evidence type="ECO:0000256" key="8">
    <source>
        <dbReference type="SAM" id="SignalP"/>
    </source>
</evidence>
<protein>
    <submittedName>
        <fullName evidence="9">Extracellular solute-binding protein</fullName>
    </submittedName>
</protein>
<proteinExistence type="inferred from homology"/>
<dbReference type="PANTHER" id="PTHR43649">
    <property type="entry name" value="ARABINOSE-BINDING PROTEIN-RELATED"/>
    <property type="match status" value="1"/>
</dbReference>
<evidence type="ECO:0000256" key="1">
    <source>
        <dbReference type="ARBA" id="ARBA00004418"/>
    </source>
</evidence>
<keyword evidence="6" id="KW-0564">Palmitate</keyword>
<feature type="signal peptide" evidence="8">
    <location>
        <begin position="1"/>
        <end position="21"/>
    </location>
</feature>
<evidence type="ECO:0000256" key="3">
    <source>
        <dbReference type="ARBA" id="ARBA00022475"/>
    </source>
</evidence>
<comment type="similarity">
    <text evidence="2">Belongs to the bacterial solute-binding protein 1 family.</text>
</comment>
<name>A0A975EY56_9SPIR</name>
<keyword evidence="4 8" id="KW-0732">Signal</keyword>
<keyword evidence="7" id="KW-0449">Lipoprotein</keyword>
<dbReference type="GO" id="GO:0042597">
    <property type="term" value="C:periplasmic space"/>
    <property type="evidence" value="ECO:0007669"/>
    <property type="project" value="UniProtKB-SubCell"/>
</dbReference>
<accession>A0A975EY56</accession>
<evidence type="ECO:0000313" key="9">
    <source>
        <dbReference type="EMBL" id="QTQ10967.1"/>
    </source>
</evidence>
<dbReference type="Pfam" id="PF13416">
    <property type="entry name" value="SBP_bac_8"/>
    <property type="match status" value="1"/>
</dbReference>
<dbReference type="AlphaFoldDB" id="A0A975EY56"/>